<dbReference type="GO" id="GO:0004029">
    <property type="term" value="F:aldehyde dehydrogenase (NAD+) activity"/>
    <property type="evidence" value="ECO:0007669"/>
    <property type="project" value="TreeGrafter"/>
</dbReference>
<dbReference type="GO" id="GO:0005737">
    <property type="term" value="C:cytoplasm"/>
    <property type="evidence" value="ECO:0007669"/>
    <property type="project" value="TreeGrafter"/>
</dbReference>
<gene>
    <name evidence="3" type="ordered locus">Tlet_0314</name>
</gene>
<dbReference type="KEGG" id="tle:Tlet_0314"/>
<keyword evidence="4" id="KW-1185">Reference proteome</keyword>
<dbReference type="Proteomes" id="UP000002016">
    <property type="component" value="Chromosome"/>
</dbReference>
<proteinExistence type="predicted"/>
<feature type="transmembrane region" description="Helical" evidence="1">
    <location>
        <begin position="249"/>
        <end position="271"/>
    </location>
</feature>
<sequence length="344" mass="38380">MILVTGSTGHLGNVLVRFLVARGYSVKAMVAPFEDTKPIENLPLQIVQGDIRDHDFVVNSSKDVEAVFHLAATISILGKKKTVYDVNVNGTKNVISACIKNKIGKLVYVSSIHAFSDQKPGSLIDESIPIDPKKVKGDYAKSKAMATLEVLKASKEAIDTVVICPTGIIGPYDWRISEMGKLLILYSKGLLKVGVDGSFDFVDVRDVANVLISAYEKNEWGEIFIASGHHTTVRALIQMLEKIRKKRSVNVFLSKYIAYPISLLTALYYFAAKKRPLLTPYSVYTLSRNYIYSNKKASEKLGYNPRNLQESLKDAIQWFEDNGYLKPANGNLRKNTRMHLSLDK</sequence>
<dbReference type="AlphaFoldDB" id="A8F3Z8"/>
<evidence type="ECO:0000256" key="1">
    <source>
        <dbReference type="SAM" id="Phobius"/>
    </source>
</evidence>
<dbReference type="OrthoDB" id="9807212at2"/>
<dbReference type="InterPro" id="IPR002225">
    <property type="entry name" value="3Beta_OHSteriod_DH/Estase"/>
</dbReference>
<dbReference type="eggNOG" id="COG0451">
    <property type="taxonomic scope" value="Bacteria"/>
</dbReference>
<accession>A8F3Z8</accession>
<evidence type="ECO:0000313" key="4">
    <source>
        <dbReference type="Proteomes" id="UP000002016"/>
    </source>
</evidence>
<reference evidence="3 4" key="2">
    <citation type="journal article" date="2009" name="Proc. Natl. Acad. Sci. U.S.A.">
        <title>On the chimeric nature, thermophilic origin, and phylogenetic placement of the Thermotogales.</title>
        <authorList>
            <person name="Zhaxybayeva O."/>
            <person name="Swithers K.S."/>
            <person name="Lapierre P."/>
            <person name="Fournier G.P."/>
            <person name="Bickhart D.M."/>
            <person name="DeBoy R.T."/>
            <person name="Nelson K.E."/>
            <person name="Nesbo C.L."/>
            <person name="Doolittle W.F."/>
            <person name="Gogarten J.P."/>
            <person name="Noll K.M."/>
        </authorList>
    </citation>
    <scope>NUCLEOTIDE SEQUENCE [LARGE SCALE GENOMIC DNA]</scope>
    <source>
        <strain evidence="4">ATCC BAA-301 / DSM 14385 / NBRC 107922 / TMO</strain>
    </source>
</reference>
<dbReference type="GO" id="GO:0006694">
    <property type="term" value="P:steroid biosynthetic process"/>
    <property type="evidence" value="ECO:0007669"/>
    <property type="project" value="InterPro"/>
</dbReference>
<reference evidence="3 4" key="1">
    <citation type="submission" date="2007-08" db="EMBL/GenBank/DDBJ databases">
        <title>Complete sequence of Thermotoga lettingae TMO.</title>
        <authorList>
            <consortium name="US DOE Joint Genome Institute"/>
            <person name="Copeland A."/>
            <person name="Lucas S."/>
            <person name="Lapidus A."/>
            <person name="Barry K."/>
            <person name="Glavina del Rio T."/>
            <person name="Dalin E."/>
            <person name="Tice H."/>
            <person name="Pitluck S."/>
            <person name="Foster B."/>
            <person name="Bruce D."/>
            <person name="Schmutz J."/>
            <person name="Larimer F."/>
            <person name="Land M."/>
            <person name="Hauser L."/>
            <person name="Kyrpides N."/>
            <person name="Mikhailova N."/>
            <person name="Nelson K."/>
            <person name="Gogarten J.P."/>
            <person name="Noll K."/>
            <person name="Richardson P."/>
        </authorList>
    </citation>
    <scope>NUCLEOTIDE SEQUENCE [LARGE SCALE GENOMIC DNA]</scope>
    <source>
        <strain evidence="4">ATCC BAA-301 / DSM 14385 / NBRC 107922 / TMO</strain>
    </source>
</reference>
<dbReference type="Pfam" id="PF01073">
    <property type="entry name" value="3Beta_HSD"/>
    <property type="match status" value="1"/>
</dbReference>
<dbReference type="SUPFAM" id="SSF51735">
    <property type="entry name" value="NAD(P)-binding Rossmann-fold domains"/>
    <property type="match status" value="1"/>
</dbReference>
<evidence type="ECO:0000313" key="3">
    <source>
        <dbReference type="EMBL" id="ABV32882.1"/>
    </source>
</evidence>
<dbReference type="PANTHER" id="PTHR48079:SF6">
    <property type="entry name" value="NAD(P)-BINDING DOMAIN-CONTAINING PROTEIN-RELATED"/>
    <property type="match status" value="1"/>
</dbReference>
<keyword evidence="1" id="KW-0472">Membrane</keyword>
<dbReference type="GO" id="GO:0016616">
    <property type="term" value="F:oxidoreductase activity, acting on the CH-OH group of donors, NAD or NADP as acceptor"/>
    <property type="evidence" value="ECO:0007669"/>
    <property type="project" value="InterPro"/>
</dbReference>
<dbReference type="HOGENOM" id="CLU_007383_6_0_0"/>
<name>A8F3Z8_PSELT</name>
<dbReference type="Gene3D" id="3.40.50.720">
    <property type="entry name" value="NAD(P)-binding Rossmann-like Domain"/>
    <property type="match status" value="1"/>
</dbReference>
<dbReference type="RefSeq" id="WP_012002363.1">
    <property type="nucleotide sequence ID" value="NC_009828.1"/>
</dbReference>
<keyword evidence="1" id="KW-0812">Transmembrane</keyword>
<dbReference type="STRING" id="416591.Tlet_0314"/>
<protein>
    <submittedName>
        <fullName evidence="3">NAD-dependent epimerase/dehydratase</fullName>
    </submittedName>
</protein>
<feature type="domain" description="3-beta hydroxysteroid dehydrogenase/isomerase" evidence="2">
    <location>
        <begin position="3"/>
        <end position="215"/>
    </location>
</feature>
<dbReference type="EMBL" id="CP000812">
    <property type="protein sequence ID" value="ABV32882.1"/>
    <property type="molecule type" value="Genomic_DNA"/>
</dbReference>
<dbReference type="PANTHER" id="PTHR48079">
    <property type="entry name" value="PROTEIN YEEZ"/>
    <property type="match status" value="1"/>
</dbReference>
<keyword evidence="1" id="KW-1133">Transmembrane helix</keyword>
<evidence type="ECO:0000259" key="2">
    <source>
        <dbReference type="Pfam" id="PF01073"/>
    </source>
</evidence>
<dbReference type="InterPro" id="IPR036291">
    <property type="entry name" value="NAD(P)-bd_dom_sf"/>
</dbReference>
<organism evidence="3 4">
    <name type="scientific">Pseudothermotoga lettingae (strain ATCC BAA-301 / DSM 14385 / NBRC 107922 / TMO)</name>
    <name type="common">Thermotoga lettingae</name>
    <dbReference type="NCBI Taxonomy" id="416591"/>
    <lineage>
        <taxon>Bacteria</taxon>
        <taxon>Thermotogati</taxon>
        <taxon>Thermotogota</taxon>
        <taxon>Thermotogae</taxon>
        <taxon>Thermotogales</taxon>
        <taxon>Thermotogaceae</taxon>
        <taxon>Pseudothermotoga</taxon>
    </lineage>
</organism>
<dbReference type="InterPro" id="IPR051783">
    <property type="entry name" value="NAD(P)-dependent_oxidoreduct"/>
</dbReference>